<dbReference type="AlphaFoldDB" id="A0A0D2SPQ7"/>
<dbReference type="SUPFAM" id="SSF55961">
    <property type="entry name" value="Bet v1-like"/>
    <property type="match status" value="1"/>
</dbReference>
<dbReference type="PANTHER" id="PTHR31213:SF90">
    <property type="entry name" value="S-NORCOCLAURINE SYNTHASE 2-LIKE"/>
    <property type="match status" value="1"/>
</dbReference>
<feature type="domain" description="Bet v I/Major latex protein" evidence="2">
    <location>
        <begin position="29"/>
        <end position="151"/>
    </location>
</feature>
<keyword evidence="5" id="KW-1185">Reference proteome</keyword>
<reference evidence="4" key="3">
    <citation type="submission" date="2020-04" db="EMBL/GenBank/DDBJ databases">
        <authorList>
            <person name="Grover C.E."/>
            <person name="Arick M.A. II"/>
            <person name="Thrash A."/>
            <person name="Conover J.L."/>
            <person name="Sanders W.S."/>
            <person name="Peterson D.G."/>
            <person name="Scheffler J.A."/>
            <person name="Scheffler B.E."/>
            <person name="Wendel J.F."/>
        </authorList>
    </citation>
    <scope>NUCLEOTIDE SEQUENCE</scope>
    <source>
        <strain evidence="4">8</strain>
        <tissue evidence="4">Leaf</tissue>
    </source>
</reference>
<dbReference type="Proteomes" id="UP000593578">
    <property type="component" value="Unassembled WGS sequence"/>
</dbReference>
<reference evidence="3 5" key="1">
    <citation type="journal article" date="2012" name="Nature">
        <title>Repeated polyploidization of Gossypium genomes and the evolution of spinnable cotton fibres.</title>
        <authorList>
            <person name="Paterson A.H."/>
            <person name="Wendel J.F."/>
            <person name="Gundlach H."/>
            <person name="Guo H."/>
            <person name="Jenkins J."/>
            <person name="Jin D."/>
            <person name="Llewellyn D."/>
            <person name="Showmaker K.C."/>
            <person name="Shu S."/>
            <person name="Udall J."/>
            <person name="Yoo M.J."/>
            <person name="Byers R."/>
            <person name="Chen W."/>
            <person name="Doron-Faigenboim A."/>
            <person name="Duke M.V."/>
            <person name="Gong L."/>
            <person name="Grimwood J."/>
            <person name="Grover C."/>
            <person name="Grupp K."/>
            <person name="Hu G."/>
            <person name="Lee T.H."/>
            <person name="Li J."/>
            <person name="Lin L."/>
            <person name="Liu T."/>
            <person name="Marler B.S."/>
            <person name="Page J.T."/>
            <person name="Roberts A.W."/>
            <person name="Romanel E."/>
            <person name="Sanders W.S."/>
            <person name="Szadkowski E."/>
            <person name="Tan X."/>
            <person name="Tang H."/>
            <person name="Xu C."/>
            <person name="Wang J."/>
            <person name="Wang Z."/>
            <person name="Zhang D."/>
            <person name="Zhang L."/>
            <person name="Ashrafi H."/>
            <person name="Bedon F."/>
            <person name="Bowers J.E."/>
            <person name="Brubaker C.L."/>
            <person name="Chee P.W."/>
            <person name="Das S."/>
            <person name="Gingle A.R."/>
            <person name="Haigler C.H."/>
            <person name="Harker D."/>
            <person name="Hoffmann L.V."/>
            <person name="Hovav R."/>
            <person name="Jones D.C."/>
            <person name="Lemke C."/>
            <person name="Mansoor S."/>
            <person name="ur Rahman M."/>
            <person name="Rainville L.N."/>
            <person name="Rambani A."/>
            <person name="Reddy U.K."/>
            <person name="Rong J.K."/>
            <person name="Saranga Y."/>
            <person name="Scheffler B.E."/>
            <person name="Scheffler J.A."/>
            <person name="Stelly D.M."/>
            <person name="Triplett B.A."/>
            <person name="Van Deynze A."/>
            <person name="Vaslin M.F."/>
            <person name="Waghmare V.N."/>
            <person name="Walford S.A."/>
            <person name="Wright R.J."/>
            <person name="Zaki E.A."/>
            <person name="Zhang T."/>
            <person name="Dennis E.S."/>
            <person name="Mayer K.F."/>
            <person name="Peterson D.G."/>
            <person name="Rokhsar D.S."/>
            <person name="Wang X."/>
            <person name="Schmutz J."/>
        </authorList>
    </citation>
    <scope>NUCLEOTIDE SEQUENCE [LARGE SCALE GENOMIC DNA]</scope>
</reference>
<dbReference type="GO" id="GO:0009738">
    <property type="term" value="P:abscisic acid-activated signaling pathway"/>
    <property type="evidence" value="ECO:0007669"/>
    <property type="project" value="TreeGrafter"/>
</dbReference>
<evidence type="ECO:0000313" key="3">
    <source>
        <dbReference type="EMBL" id="KJB46114.1"/>
    </source>
</evidence>
<dbReference type="OrthoDB" id="1879545at2759"/>
<gene>
    <name evidence="3" type="ORF">B456_007G348500</name>
    <name evidence="4" type="ORF">Gorai_020029</name>
</gene>
<dbReference type="GO" id="GO:0004864">
    <property type="term" value="F:protein phosphatase inhibitor activity"/>
    <property type="evidence" value="ECO:0007669"/>
    <property type="project" value="TreeGrafter"/>
</dbReference>
<dbReference type="STRING" id="29730.A0A0D2SPQ7"/>
<dbReference type="InterPro" id="IPR050279">
    <property type="entry name" value="Plant_def-hormone_signal"/>
</dbReference>
<dbReference type="Gene3D" id="3.30.530.20">
    <property type="match status" value="1"/>
</dbReference>
<dbReference type="GO" id="GO:0038023">
    <property type="term" value="F:signaling receptor activity"/>
    <property type="evidence" value="ECO:0007669"/>
    <property type="project" value="TreeGrafter"/>
</dbReference>
<evidence type="ECO:0000313" key="5">
    <source>
        <dbReference type="Proteomes" id="UP000032304"/>
    </source>
</evidence>
<dbReference type="PANTHER" id="PTHR31213">
    <property type="entry name" value="OS08G0374000 PROTEIN-RELATED"/>
    <property type="match status" value="1"/>
</dbReference>
<dbReference type="KEGG" id="gra:105801650"/>
<reference evidence="4 6" key="2">
    <citation type="journal article" date="2019" name="Genome Biol. Evol.">
        <title>Insights into the evolution of the New World diploid cottons (Gossypium, subgenus Houzingenia) based on genome sequencing.</title>
        <authorList>
            <person name="Grover C.E."/>
            <person name="Arick M.A. 2nd"/>
            <person name="Thrash A."/>
            <person name="Conover J.L."/>
            <person name="Sanders W.S."/>
            <person name="Peterson D.G."/>
            <person name="Frelichowski J.E."/>
            <person name="Scheffler J.A."/>
            <person name="Scheffler B.E."/>
            <person name="Wendel J.F."/>
        </authorList>
    </citation>
    <scope>NUCLEOTIDE SEQUENCE [LARGE SCALE GENOMIC DNA]</scope>
    <source>
        <strain evidence="4">8</strain>
        <tissue evidence="4">Leaf</tissue>
    </source>
</reference>
<dbReference type="Proteomes" id="UP000032304">
    <property type="component" value="Chromosome 7"/>
</dbReference>
<evidence type="ECO:0000313" key="6">
    <source>
        <dbReference type="Proteomes" id="UP000593578"/>
    </source>
</evidence>
<dbReference type="GO" id="GO:0010427">
    <property type="term" value="F:abscisic acid binding"/>
    <property type="evidence" value="ECO:0007669"/>
    <property type="project" value="TreeGrafter"/>
</dbReference>
<evidence type="ECO:0000259" key="2">
    <source>
        <dbReference type="Pfam" id="PF00407"/>
    </source>
</evidence>
<dbReference type="CDD" id="cd07816">
    <property type="entry name" value="Bet_v1-like"/>
    <property type="match status" value="1"/>
</dbReference>
<name>A0A0D2SPQ7_GOSRA</name>
<dbReference type="EMBL" id="CM001746">
    <property type="protein sequence ID" value="KJB46114.1"/>
    <property type="molecule type" value="Genomic_DNA"/>
</dbReference>
<organism evidence="3 5">
    <name type="scientific">Gossypium raimondii</name>
    <name type="common">Peruvian cotton</name>
    <name type="synonym">Gossypium klotzschianum subsp. raimondii</name>
    <dbReference type="NCBI Taxonomy" id="29730"/>
    <lineage>
        <taxon>Eukaryota</taxon>
        <taxon>Viridiplantae</taxon>
        <taxon>Streptophyta</taxon>
        <taxon>Embryophyta</taxon>
        <taxon>Tracheophyta</taxon>
        <taxon>Spermatophyta</taxon>
        <taxon>Magnoliopsida</taxon>
        <taxon>eudicotyledons</taxon>
        <taxon>Gunneridae</taxon>
        <taxon>Pentapetalae</taxon>
        <taxon>rosids</taxon>
        <taxon>malvids</taxon>
        <taxon>Malvales</taxon>
        <taxon>Malvaceae</taxon>
        <taxon>Malvoideae</taxon>
        <taxon>Gossypium</taxon>
    </lineage>
</organism>
<dbReference type="GO" id="GO:0005737">
    <property type="term" value="C:cytoplasm"/>
    <property type="evidence" value="ECO:0007669"/>
    <property type="project" value="TreeGrafter"/>
</dbReference>
<comment type="similarity">
    <text evidence="1">Belongs to the BetVI family.</text>
</comment>
<dbReference type="eggNOG" id="ENOG502S1E8">
    <property type="taxonomic scope" value="Eukaryota"/>
</dbReference>
<sequence length="162" mass="18345">MKGHLSHDYLLEVPAAVVWDTYRGLELGKLVNQMFQDVVGMIEVVHGDGGVGTILKITFPPGTLGLSYMKEIFTEADDEQRVKESEIIEGGFKDFGFEVYRYRFQIIEKNGESSIIRSSVEYEIDDKLQEIASLATTKQMEALNEVVGKHLKQKWDSSNKKP</sequence>
<dbReference type="OMA" id="YRYRFQI"/>
<evidence type="ECO:0000313" key="4">
    <source>
        <dbReference type="EMBL" id="MBA0591351.1"/>
    </source>
</evidence>
<dbReference type="Pfam" id="PF00407">
    <property type="entry name" value="Bet_v_1"/>
    <property type="match status" value="1"/>
</dbReference>
<dbReference type="GO" id="GO:0005634">
    <property type="term" value="C:nucleus"/>
    <property type="evidence" value="ECO:0007669"/>
    <property type="project" value="TreeGrafter"/>
</dbReference>
<protein>
    <recommendedName>
        <fullName evidence="2">Bet v I/Major latex protein domain-containing protein</fullName>
    </recommendedName>
</protein>
<dbReference type="InterPro" id="IPR000916">
    <property type="entry name" value="Bet_v_I/MLP"/>
</dbReference>
<accession>A0A0D2SPQ7</accession>
<proteinExistence type="inferred from homology"/>
<dbReference type="GO" id="GO:0006952">
    <property type="term" value="P:defense response"/>
    <property type="evidence" value="ECO:0007669"/>
    <property type="project" value="InterPro"/>
</dbReference>
<dbReference type="EMBL" id="JABEZZ010000007">
    <property type="protein sequence ID" value="MBA0591351.1"/>
    <property type="molecule type" value="Genomic_DNA"/>
</dbReference>
<dbReference type="InterPro" id="IPR023393">
    <property type="entry name" value="START-like_dom_sf"/>
</dbReference>
<evidence type="ECO:0000256" key="1">
    <source>
        <dbReference type="ARBA" id="ARBA00009744"/>
    </source>
</evidence>
<dbReference type="Gramene" id="KJB46114">
    <property type="protein sequence ID" value="KJB46114"/>
    <property type="gene ID" value="B456_007G348500"/>
</dbReference>